<keyword evidence="1 4" id="KW-0808">Transferase</keyword>
<evidence type="ECO:0000256" key="1">
    <source>
        <dbReference type="ARBA" id="ARBA00022679"/>
    </source>
</evidence>
<dbReference type="PANTHER" id="PTHR43877">
    <property type="entry name" value="AMINOALKYLPHOSPHONATE N-ACETYLTRANSFERASE-RELATED-RELATED"/>
    <property type="match status" value="1"/>
</dbReference>
<evidence type="ECO:0000259" key="3">
    <source>
        <dbReference type="PROSITE" id="PS51186"/>
    </source>
</evidence>
<sequence length="166" mass="17665">MPSVHISVTVRPLTISDLATCAWSGGPGHLDAVADALRAPDFDYLAVCPEASGLPVAIGGVNFAPRPGAGEITQLGVHPALQSCGLGTILITALEDRVTARGLTVAELGVETTNPRARALYERLGYRAFDTVRTGWDRRTEDGTVYRYETDCVEMRKHLTSASPGT</sequence>
<proteinExistence type="predicted"/>
<dbReference type="Proteomes" id="UP000548476">
    <property type="component" value="Unassembled WGS sequence"/>
</dbReference>
<dbReference type="CDD" id="cd04301">
    <property type="entry name" value="NAT_SF"/>
    <property type="match status" value="1"/>
</dbReference>
<dbReference type="InterPro" id="IPR050832">
    <property type="entry name" value="Bact_Acetyltransf"/>
</dbReference>
<keyword evidence="2" id="KW-0012">Acyltransferase</keyword>
<evidence type="ECO:0000313" key="5">
    <source>
        <dbReference type="Proteomes" id="UP000548476"/>
    </source>
</evidence>
<dbReference type="SUPFAM" id="SSF55729">
    <property type="entry name" value="Acyl-CoA N-acyltransferases (Nat)"/>
    <property type="match status" value="1"/>
</dbReference>
<dbReference type="Gene3D" id="3.40.630.30">
    <property type="match status" value="1"/>
</dbReference>
<dbReference type="EMBL" id="JACHGT010000008">
    <property type="protein sequence ID" value="MBB6036260.1"/>
    <property type="molecule type" value="Genomic_DNA"/>
</dbReference>
<dbReference type="InterPro" id="IPR016181">
    <property type="entry name" value="Acyl_CoA_acyltransferase"/>
</dbReference>
<protein>
    <submittedName>
        <fullName evidence="4">GNAT superfamily N-acetyltransferase</fullName>
    </submittedName>
</protein>
<name>A0A841FWA3_9ACTN</name>
<keyword evidence="5" id="KW-1185">Reference proteome</keyword>
<organism evidence="4 5">
    <name type="scientific">Phytomonospora endophytica</name>
    <dbReference type="NCBI Taxonomy" id="714109"/>
    <lineage>
        <taxon>Bacteria</taxon>
        <taxon>Bacillati</taxon>
        <taxon>Actinomycetota</taxon>
        <taxon>Actinomycetes</taxon>
        <taxon>Micromonosporales</taxon>
        <taxon>Micromonosporaceae</taxon>
        <taxon>Phytomonospora</taxon>
    </lineage>
</organism>
<dbReference type="InterPro" id="IPR000182">
    <property type="entry name" value="GNAT_dom"/>
</dbReference>
<dbReference type="RefSeq" id="WP_184789089.1">
    <property type="nucleotide sequence ID" value="NZ_BONT01000046.1"/>
</dbReference>
<dbReference type="PROSITE" id="PS51186">
    <property type="entry name" value="GNAT"/>
    <property type="match status" value="1"/>
</dbReference>
<reference evidence="4 5" key="1">
    <citation type="submission" date="2020-08" db="EMBL/GenBank/DDBJ databases">
        <title>Genomic Encyclopedia of Type Strains, Phase IV (KMG-IV): sequencing the most valuable type-strain genomes for metagenomic binning, comparative biology and taxonomic classification.</title>
        <authorList>
            <person name="Goeker M."/>
        </authorList>
    </citation>
    <scope>NUCLEOTIDE SEQUENCE [LARGE SCALE GENOMIC DNA]</scope>
    <source>
        <strain evidence="4 5">YIM 65646</strain>
    </source>
</reference>
<evidence type="ECO:0000256" key="2">
    <source>
        <dbReference type="ARBA" id="ARBA00023315"/>
    </source>
</evidence>
<accession>A0A841FWA3</accession>
<dbReference type="GO" id="GO:0016747">
    <property type="term" value="F:acyltransferase activity, transferring groups other than amino-acyl groups"/>
    <property type="evidence" value="ECO:0007669"/>
    <property type="project" value="InterPro"/>
</dbReference>
<gene>
    <name evidence="4" type="ORF">HNR73_004128</name>
</gene>
<dbReference type="AlphaFoldDB" id="A0A841FWA3"/>
<comment type="caution">
    <text evidence="4">The sequence shown here is derived from an EMBL/GenBank/DDBJ whole genome shotgun (WGS) entry which is preliminary data.</text>
</comment>
<dbReference type="Pfam" id="PF00583">
    <property type="entry name" value="Acetyltransf_1"/>
    <property type="match status" value="1"/>
</dbReference>
<feature type="domain" description="N-acetyltransferase" evidence="3">
    <location>
        <begin position="8"/>
        <end position="160"/>
    </location>
</feature>
<evidence type="ECO:0000313" key="4">
    <source>
        <dbReference type="EMBL" id="MBB6036260.1"/>
    </source>
</evidence>